<name>A0ABU7CK34_9TELE</name>
<comment type="caution">
    <text evidence="2">The sequence shown here is derived from an EMBL/GenBank/DDBJ whole genome shotgun (WGS) entry which is preliminary data.</text>
</comment>
<feature type="region of interest" description="Disordered" evidence="1">
    <location>
        <begin position="1"/>
        <end position="22"/>
    </location>
</feature>
<proteinExistence type="predicted"/>
<dbReference type="Proteomes" id="UP001345963">
    <property type="component" value="Unassembled WGS sequence"/>
</dbReference>
<evidence type="ECO:0000313" key="3">
    <source>
        <dbReference type="Proteomes" id="UP001345963"/>
    </source>
</evidence>
<organism evidence="2 3">
    <name type="scientific">Ataeniobius toweri</name>
    <dbReference type="NCBI Taxonomy" id="208326"/>
    <lineage>
        <taxon>Eukaryota</taxon>
        <taxon>Metazoa</taxon>
        <taxon>Chordata</taxon>
        <taxon>Craniata</taxon>
        <taxon>Vertebrata</taxon>
        <taxon>Euteleostomi</taxon>
        <taxon>Actinopterygii</taxon>
        <taxon>Neopterygii</taxon>
        <taxon>Teleostei</taxon>
        <taxon>Neoteleostei</taxon>
        <taxon>Acanthomorphata</taxon>
        <taxon>Ovalentaria</taxon>
        <taxon>Atherinomorphae</taxon>
        <taxon>Cyprinodontiformes</taxon>
        <taxon>Goodeidae</taxon>
        <taxon>Ataeniobius</taxon>
    </lineage>
</organism>
<dbReference type="EMBL" id="JAHUTI010098319">
    <property type="protein sequence ID" value="MED6262999.1"/>
    <property type="molecule type" value="Genomic_DNA"/>
</dbReference>
<feature type="compositionally biased region" description="Basic and acidic residues" evidence="1">
    <location>
        <begin position="1"/>
        <end position="19"/>
    </location>
</feature>
<gene>
    <name evidence="2" type="ORF">ATANTOWER_032766</name>
</gene>
<evidence type="ECO:0000256" key="1">
    <source>
        <dbReference type="SAM" id="MobiDB-lite"/>
    </source>
</evidence>
<sequence>MPHERQGDTVSDGKTRIDVTPEPLHYLPDLHFLSPWGSKQSKMPVPGATNSSLPPPLNESHQNGPLSVSECGSNRPLKM</sequence>
<reference evidence="2 3" key="1">
    <citation type="submission" date="2021-07" db="EMBL/GenBank/DDBJ databases">
        <authorList>
            <person name="Palmer J.M."/>
        </authorList>
    </citation>
    <scope>NUCLEOTIDE SEQUENCE [LARGE SCALE GENOMIC DNA]</scope>
    <source>
        <strain evidence="2 3">AT_MEX2019</strain>
        <tissue evidence="2">Muscle</tissue>
    </source>
</reference>
<protein>
    <submittedName>
        <fullName evidence="2">Uncharacterized protein</fullName>
    </submittedName>
</protein>
<feature type="region of interest" description="Disordered" evidence="1">
    <location>
        <begin position="37"/>
        <end position="79"/>
    </location>
</feature>
<accession>A0ABU7CK34</accession>
<keyword evidence="3" id="KW-1185">Reference proteome</keyword>
<evidence type="ECO:0000313" key="2">
    <source>
        <dbReference type="EMBL" id="MED6262999.1"/>
    </source>
</evidence>
<feature type="compositionally biased region" description="Polar residues" evidence="1">
    <location>
        <begin position="59"/>
        <end position="72"/>
    </location>
</feature>